<dbReference type="SUPFAM" id="SSF52540">
    <property type="entry name" value="P-loop containing nucleoside triphosphate hydrolases"/>
    <property type="match status" value="1"/>
</dbReference>
<evidence type="ECO:0000313" key="3">
    <source>
        <dbReference type="Proteomes" id="UP000275408"/>
    </source>
</evidence>
<comment type="caution">
    <text evidence="2">The sequence shown here is derived from an EMBL/GenBank/DDBJ whole genome shotgun (WGS) entry which is preliminary data.</text>
</comment>
<name>A0A3M6UXY7_POCDA</name>
<dbReference type="EMBL" id="RCHS01000491">
    <property type="protein sequence ID" value="RMX58541.1"/>
    <property type="molecule type" value="Genomic_DNA"/>
</dbReference>
<dbReference type="OrthoDB" id="5976778at2759"/>
<evidence type="ECO:0000259" key="1">
    <source>
        <dbReference type="Pfam" id="PF00350"/>
    </source>
</evidence>
<evidence type="ECO:0000313" key="2">
    <source>
        <dbReference type="EMBL" id="RMX58541.1"/>
    </source>
</evidence>
<sequence>MKLCFNIITKIKHQLDSHQSRRITRKKLTELTKELKKLRKPLQEDTEKIAYIWKTERATFKEFDESGQSSQSPTKVTDDLKNVRERETSKDMIIQFAEATSSGKSFFINALLGESRPPVGFMQTTICSIKVCITENSEWRVKIIDENGSKETLTEGTNEETEKMMRTRNSSLRRAKSRHNCSRYGFHITVIRESE</sequence>
<protein>
    <recommendedName>
        <fullName evidence="1">Dynamin N-terminal domain-containing protein</fullName>
    </recommendedName>
</protein>
<dbReference type="Gene3D" id="3.40.50.300">
    <property type="entry name" value="P-loop containing nucleotide triphosphate hydrolases"/>
    <property type="match status" value="1"/>
</dbReference>
<dbReference type="Proteomes" id="UP000275408">
    <property type="component" value="Unassembled WGS sequence"/>
</dbReference>
<dbReference type="CDD" id="cd00882">
    <property type="entry name" value="Ras_like_GTPase"/>
    <property type="match status" value="1"/>
</dbReference>
<keyword evidence="3" id="KW-1185">Reference proteome</keyword>
<accession>A0A3M6UXY7</accession>
<gene>
    <name evidence="2" type="ORF">pdam_00023293</name>
</gene>
<proteinExistence type="predicted"/>
<feature type="domain" description="Dynamin N-terminal" evidence="1">
    <location>
        <begin position="100"/>
        <end position="170"/>
    </location>
</feature>
<dbReference type="InterPro" id="IPR045063">
    <property type="entry name" value="Dynamin_N"/>
</dbReference>
<organism evidence="2 3">
    <name type="scientific">Pocillopora damicornis</name>
    <name type="common">Cauliflower coral</name>
    <name type="synonym">Millepora damicornis</name>
    <dbReference type="NCBI Taxonomy" id="46731"/>
    <lineage>
        <taxon>Eukaryota</taxon>
        <taxon>Metazoa</taxon>
        <taxon>Cnidaria</taxon>
        <taxon>Anthozoa</taxon>
        <taxon>Hexacorallia</taxon>
        <taxon>Scleractinia</taxon>
        <taxon>Astrocoeniina</taxon>
        <taxon>Pocilloporidae</taxon>
        <taxon>Pocillopora</taxon>
    </lineage>
</organism>
<dbReference type="InterPro" id="IPR027417">
    <property type="entry name" value="P-loop_NTPase"/>
</dbReference>
<dbReference type="Pfam" id="PF00350">
    <property type="entry name" value="Dynamin_N"/>
    <property type="match status" value="1"/>
</dbReference>
<dbReference type="AlphaFoldDB" id="A0A3M6UXY7"/>
<reference evidence="2 3" key="1">
    <citation type="journal article" date="2018" name="Sci. Rep.">
        <title>Comparative analysis of the Pocillopora damicornis genome highlights role of immune system in coral evolution.</title>
        <authorList>
            <person name="Cunning R."/>
            <person name="Bay R.A."/>
            <person name="Gillette P."/>
            <person name="Baker A.C."/>
            <person name="Traylor-Knowles N."/>
        </authorList>
    </citation>
    <scope>NUCLEOTIDE SEQUENCE [LARGE SCALE GENOMIC DNA]</scope>
    <source>
        <strain evidence="2">RSMAS</strain>
        <tissue evidence="2">Whole animal</tissue>
    </source>
</reference>